<dbReference type="KEGG" id="trc:DYE49_05755"/>
<name>A0A840SEE8_9SPIR</name>
<organism evidence="3 5">
    <name type="scientific">Treponema rectale</name>
    <dbReference type="NCBI Taxonomy" id="744512"/>
    <lineage>
        <taxon>Bacteria</taxon>
        <taxon>Pseudomonadati</taxon>
        <taxon>Spirochaetota</taxon>
        <taxon>Spirochaetia</taxon>
        <taxon>Spirochaetales</taxon>
        <taxon>Treponemataceae</taxon>
        <taxon>Treponema</taxon>
    </lineage>
</organism>
<dbReference type="GO" id="GO:0009073">
    <property type="term" value="P:aromatic amino acid family biosynthetic process"/>
    <property type="evidence" value="ECO:0007669"/>
    <property type="project" value="UniProtKB-UniRule"/>
</dbReference>
<dbReference type="EMBL" id="CP031517">
    <property type="protein sequence ID" value="QOS39984.1"/>
    <property type="molecule type" value="Genomic_DNA"/>
</dbReference>
<dbReference type="InterPro" id="IPR008243">
    <property type="entry name" value="Chorismate_mutase_AroH"/>
</dbReference>
<keyword evidence="2" id="KW-0057">Aromatic amino acid biosynthesis</keyword>
<dbReference type="RefSeq" id="WP_184651737.1">
    <property type="nucleotide sequence ID" value="NZ_JACHFR010000001.1"/>
</dbReference>
<proteinExistence type="predicted"/>
<reference evidence="4 6" key="1">
    <citation type="submission" date="2018-08" db="EMBL/GenBank/DDBJ databases">
        <title>The first complete genome of Treponema rectale (CHPAT), a commensal spirochete of the bovine rectum.</title>
        <authorList>
            <person name="Staton G.J."/>
            <person name="Clegg S.R."/>
            <person name="Carter S.D."/>
            <person name="Radford A.D."/>
            <person name="Darby A."/>
            <person name="Hall N."/>
            <person name="Birtles R.J."/>
            <person name="Evans N.J."/>
        </authorList>
    </citation>
    <scope>NUCLEOTIDE SEQUENCE [LARGE SCALE GENOMIC DNA]</scope>
    <source>
        <strain evidence="4 6">CHPA</strain>
    </source>
</reference>
<dbReference type="InterPro" id="IPR035959">
    <property type="entry name" value="RutC-like_sf"/>
</dbReference>
<gene>
    <name evidence="4" type="primary">aroH</name>
    <name evidence="4" type="ORF">DYE49_05755</name>
    <name evidence="3" type="ORF">HNP77_000660</name>
</gene>
<evidence type="ECO:0000256" key="1">
    <source>
        <dbReference type="NCBIfam" id="TIGR01796"/>
    </source>
</evidence>
<dbReference type="EMBL" id="JACHFR010000001">
    <property type="protein sequence ID" value="MBB5218316.1"/>
    <property type="molecule type" value="Genomic_DNA"/>
</dbReference>
<protein>
    <recommendedName>
        <fullName evidence="1 2">chorismate mutase</fullName>
        <ecNumber evidence="1 2">5.4.99.5</ecNumber>
    </recommendedName>
</protein>
<keyword evidence="2" id="KW-0028">Amino-acid biosynthesis</keyword>
<dbReference type="GO" id="GO:0004106">
    <property type="term" value="F:chorismate mutase activity"/>
    <property type="evidence" value="ECO:0007669"/>
    <property type="project" value="UniProtKB-UniRule"/>
</dbReference>
<dbReference type="SUPFAM" id="SSF55298">
    <property type="entry name" value="YjgF-like"/>
    <property type="match status" value="1"/>
</dbReference>
<keyword evidence="5" id="KW-1185">Reference proteome</keyword>
<dbReference type="PANTHER" id="PTHR21164">
    <property type="entry name" value="CHORISMATE MUTASE"/>
    <property type="match status" value="1"/>
</dbReference>
<dbReference type="NCBIfam" id="TIGR01796">
    <property type="entry name" value="CM_mono_aroH"/>
    <property type="match status" value="1"/>
</dbReference>
<evidence type="ECO:0000313" key="6">
    <source>
        <dbReference type="Proteomes" id="UP000593591"/>
    </source>
</evidence>
<evidence type="ECO:0000313" key="4">
    <source>
        <dbReference type="EMBL" id="QOS39984.1"/>
    </source>
</evidence>
<evidence type="ECO:0000313" key="3">
    <source>
        <dbReference type="EMBL" id="MBB5218316.1"/>
    </source>
</evidence>
<reference evidence="3 5" key="2">
    <citation type="submission" date="2020-08" db="EMBL/GenBank/DDBJ databases">
        <title>Genomic Encyclopedia of Type Strains, Phase IV (KMG-IV): sequencing the most valuable type-strain genomes for metagenomic binning, comparative biology and taxonomic classification.</title>
        <authorList>
            <person name="Goeker M."/>
        </authorList>
    </citation>
    <scope>NUCLEOTIDE SEQUENCE [LARGE SCALE GENOMIC DNA]</scope>
    <source>
        <strain evidence="3 5">DSM 103679</strain>
    </source>
</reference>
<dbReference type="PROSITE" id="PS51167">
    <property type="entry name" value="CHORISMATE_MUT_1"/>
    <property type="match status" value="1"/>
</dbReference>
<dbReference type="Proteomes" id="UP000578697">
    <property type="component" value="Unassembled WGS sequence"/>
</dbReference>
<dbReference type="PANTHER" id="PTHR21164:SF0">
    <property type="entry name" value="CHORISMATE MUTASE AROH"/>
    <property type="match status" value="1"/>
</dbReference>
<accession>A0A840SEE8</accession>
<sequence length="125" mass="13534">MQKRLYSIRGASCAENTAESITDAVREMCSKLFRENSISGDDIVNIIFSMTADLDALNAATALRRADTGTDTSSVPLFTAQEASIKGMLPKVIRVMITAYLPEGTKVKPVYINGAQALRPDFAQS</sequence>
<comment type="catalytic activity">
    <reaction evidence="2">
        <text>chorismate = prephenate</text>
        <dbReference type="Rhea" id="RHEA:13897"/>
        <dbReference type="ChEBI" id="CHEBI:29748"/>
        <dbReference type="ChEBI" id="CHEBI:29934"/>
        <dbReference type="EC" id="5.4.99.5"/>
    </reaction>
</comment>
<dbReference type="GO" id="GO:0008652">
    <property type="term" value="P:amino acid biosynthetic process"/>
    <property type="evidence" value="ECO:0007669"/>
    <property type="project" value="UniProtKB-UniRule"/>
</dbReference>
<dbReference type="GO" id="GO:0046417">
    <property type="term" value="P:chorismate metabolic process"/>
    <property type="evidence" value="ECO:0007669"/>
    <property type="project" value="TreeGrafter"/>
</dbReference>
<evidence type="ECO:0000313" key="5">
    <source>
        <dbReference type="Proteomes" id="UP000578697"/>
    </source>
</evidence>
<dbReference type="EC" id="5.4.99.5" evidence="1 2"/>
<dbReference type="Gene3D" id="3.30.1330.40">
    <property type="entry name" value="RutC-like"/>
    <property type="match status" value="1"/>
</dbReference>
<dbReference type="Proteomes" id="UP000593591">
    <property type="component" value="Chromosome"/>
</dbReference>
<dbReference type="Pfam" id="PF07736">
    <property type="entry name" value="CM_1"/>
    <property type="match status" value="1"/>
</dbReference>
<evidence type="ECO:0000256" key="2">
    <source>
        <dbReference type="PROSITE-ProRule" id="PRU00514"/>
    </source>
</evidence>
<dbReference type="AlphaFoldDB" id="A0A840SEE8"/>
<keyword evidence="2 3" id="KW-0413">Isomerase</keyword>